<feature type="compositionally biased region" description="Basic and acidic residues" evidence="1">
    <location>
        <begin position="345"/>
        <end position="354"/>
    </location>
</feature>
<reference evidence="3" key="1">
    <citation type="submission" date="2025-08" db="UniProtKB">
        <authorList>
            <consortium name="RefSeq"/>
        </authorList>
    </citation>
    <scope>IDENTIFICATION</scope>
    <source>
        <tissue evidence="3">Blood</tissue>
    </source>
</reference>
<gene>
    <name evidence="3" type="primary">LOC111148752</name>
</gene>
<feature type="region of interest" description="Disordered" evidence="1">
    <location>
        <begin position="142"/>
        <end position="195"/>
    </location>
</feature>
<dbReference type="KEGG" id="elk:111148752"/>
<dbReference type="AlphaFoldDB" id="A0A2Y9JNX2"/>
<feature type="compositionally biased region" description="Basic residues" evidence="1">
    <location>
        <begin position="299"/>
        <end position="310"/>
    </location>
</feature>
<organism evidence="2 3">
    <name type="scientific">Enhydra lutris kenyoni</name>
    <name type="common">northern sea otter</name>
    <dbReference type="NCBI Taxonomy" id="391180"/>
    <lineage>
        <taxon>Eukaryota</taxon>
        <taxon>Metazoa</taxon>
        <taxon>Chordata</taxon>
        <taxon>Craniata</taxon>
        <taxon>Vertebrata</taxon>
        <taxon>Euteleostomi</taxon>
        <taxon>Mammalia</taxon>
        <taxon>Eutheria</taxon>
        <taxon>Laurasiatheria</taxon>
        <taxon>Carnivora</taxon>
        <taxon>Caniformia</taxon>
        <taxon>Musteloidea</taxon>
        <taxon>Mustelidae</taxon>
        <taxon>Lutrinae</taxon>
        <taxon>Enhydra</taxon>
    </lineage>
</organism>
<evidence type="ECO:0000256" key="1">
    <source>
        <dbReference type="SAM" id="MobiDB-lite"/>
    </source>
</evidence>
<accession>A0A2Y9JNX2</accession>
<protein>
    <submittedName>
        <fullName evidence="3">Uncharacterized protein LOC111148752</fullName>
    </submittedName>
</protein>
<dbReference type="RefSeq" id="XP_022361249.1">
    <property type="nucleotide sequence ID" value="XM_022505541.1"/>
</dbReference>
<feature type="compositionally biased region" description="Polar residues" evidence="1">
    <location>
        <begin position="153"/>
        <end position="163"/>
    </location>
</feature>
<feature type="region of interest" description="Disordered" evidence="1">
    <location>
        <begin position="297"/>
        <end position="366"/>
    </location>
</feature>
<feature type="region of interest" description="Disordered" evidence="1">
    <location>
        <begin position="1"/>
        <end position="61"/>
    </location>
</feature>
<dbReference type="GeneID" id="111148752"/>
<feature type="region of interest" description="Disordered" evidence="1">
    <location>
        <begin position="253"/>
        <end position="285"/>
    </location>
</feature>
<sequence length="509" mass="53522">MPEEGPWVDPFSLQIPCPHLRGSHSRPPPPPRLPWLSPRRATGASPANVRAHHSQTHCPHASCPGAQAGPCEASGSTAPSLSSNIQLVIRPDGHQLPTRASARLRWTPASPLPGGSGASACRSASLSSAVTALVHTPPGVPFLRVSGRPVTPPSATSAWSPKTGSRPPGCSLWPSARRPGVALPPPISGSCPKTAARSSREARLVSGGSSTPASFGDFRSVVEEVKERMHEFSRRGTSGPCSGTRQRHGAVTARGGEEARGHHPGLATDNGETEAAVGTVGHSPPARLRERDVAGVRTPRVRVRRARGSRRPVSLAVKVKHTRERPTQAPAPASRRRPRSPVRVRLPDATDRGGRRSARAGCGGEAASSAFLQRALRGVRLGPPLWAERNTAREVPRGSPQEAAPHLRGRPSAAGRCVEGAQSARPPAPGKYSFRVELVPDPQNGSMSAPLHAGPLRHASPRARSDWLAGGRAGWSGWSACKPRGRELALPVAPAAGVWWRCALSPRAG</sequence>
<evidence type="ECO:0000313" key="2">
    <source>
        <dbReference type="Proteomes" id="UP000248482"/>
    </source>
</evidence>
<feature type="region of interest" description="Disordered" evidence="1">
    <location>
        <begin position="390"/>
        <end position="431"/>
    </location>
</feature>
<name>A0A2Y9JNX2_ENHLU</name>
<keyword evidence="2" id="KW-1185">Reference proteome</keyword>
<proteinExistence type="predicted"/>
<dbReference type="Proteomes" id="UP000248482">
    <property type="component" value="Unplaced"/>
</dbReference>
<evidence type="ECO:0000313" key="3">
    <source>
        <dbReference type="RefSeq" id="XP_022361249.1"/>
    </source>
</evidence>